<evidence type="ECO:0000259" key="5">
    <source>
        <dbReference type="PROSITE" id="PS50931"/>
    </source>
</evidence>
<dbReference type="InterPro" id="IPR000847">
    <property type="entry name" value="LysR_HTH_N"/>
</dbReference>
<dbReference type="HOGENOM" id="CLU_039613_1_4_5"/>
<feature type="domain" description="HTH lysR-type" evidence="5">
    <location>
        <begin position="4"/>
        <end position="61"/>
    </location>
</feature>
<keyword evidence="4" id="KW-0804">Transcription</keyword>
<sequence length="283" mass="30096">MLSLDIQLLRSFVAVSRSGSISTAALQVGRTQSALSMQMQRLEAVIGQPILHRTGNGMRLTTTGERLLVYADRILGVHDEAISDLSGSGLQGLVRFGCPEDYLTAFFPEILRGFNARHPSVEIEVVCAPTVELRPMLHRRQIELAVISLPDDASGGSIIRPESFVWVANSPQPEVMGQKIVPLALSAPDTLDHRAACNAMDKAGRPYRISFASNSLAGLLAVARSGQAISVITGSAVPQDLFTLDDLMPALPGIGIAVVYAGEQPSMAVKAFGAFIQAHLAAA</sequence>
<dbReference type="eggNOG" id="COG0583">
    <property type="taxonomic scope" value="Bacteria"/>
</dbReference>
<dbReference type="InterPro" id="IPR050176">
    <property type="entry name" value="LTTR"/>
</dbReference>
<dbReference type="Proteomes" id="UP000005258">
    <property type="component" value="Chromosome"/>
</dbReference>
<evidence type="ECO:0000256" key="1">
    <source>
        <dbReference type="ARBA" id="ARBA00009437"/>
    </source>
</evidence>
<name>I3TLJ9_TISMK</name>
<dbReference type="InterPro" id="IPR036388">
    <property type="entry name" value="WH-like_DNA-bd_sf"/>
</dbReference>
<dbReference type="Gene3D" id="1.10.10.10">
    <property type="entry name" value="Winged helix-like DNA-binding domain superfamily/Winged helix DNA-binding domain"/>
    <property type="match status" value="1"/>
</dbReference>
<dbReference type="PANTHER" id="PTHR30579">
    <property type="entry name" value="TRANSCRIPTIONAL REGULATOR"/>
    <property type="match status" value="1"/>
</dbReference>
<dbReference type="EMBL" id="CP003236">
    <property type="protein sequence ID" value="AFK53637.1"/>
    <property type="molecule type" value="Genomic_DNA"/>
</dbReference>
<accession>I3TLJ9</accession>
<gene>
    <name evidence="6" type="primary">dgdR</name>
    <name evidence="6" type="ordered locus">TMO_1798</name>
</gene>
<organism evidence="6 7">
    <name type="scientific">Tistrella mobilis (strain KA081020-065)</name>
    <dbReference type="NCBI Taxonomy" id="1110502"/>
    <lineage>
        <taxon>Bacteria</taxon>
        <taxon>Pseudomonadati</taxon>
        <taxon>Pseudomonadota</taxon>
        <taxon>Alphaproteobacteria</taxon>
        <taxon>Geminicoccales</taxon>
        <taxon>Geminicoccaceae</taxon>
        <taxon>Tistrella</taxon>
    </lineage>
</organism>
<evidence type="ECO:0000256" key="2">
    <source>
        <dbReference type="ARBA" id="ARBA00023015"/>
    </source>
</evidence>
<keyword evidence="7" id="KW-1185">Reference proteome</keyword>
<keyword evidence="3" id="KW-0238">DNA-binding</keyword>
<comment type="similarity">
    <text evidence="1">Belongs to the LysR transcriptional regulatory family.</text>
</comment>
<dbReference type="PATRIC" id="fig|1110502.3.peg.1852"/>
<dbReference type="InterPro" id="IPR005119">
    <property type="entry name" value="LysR_subst-bd"/>
</dbReference>
<evidence type="ECO:0000313" key="6">
    <source>
        <dbReference type="EMBL" id="AFK53637.1"/>
    </source>
</evidence>
<dbReference type="RefSeq" id="WP_014745315.1">
    <property type="nucleotide sequence ID" value="NC_017956.1"/>
</dbReference>
<reference evidence="6 7" key="1">
    <citation type="journal article" date="2012" name="J. Am. Chem. Soc.">
        <title>Bacterial biosynthesis and maturation of the didemnin anti-cancer agents.</title>
        <authorList>
            <person name="Xu Y."/>
            <person name="Kersten R.D."/>
            <person name="Nam S.J."/>
            <person name="Lu L."/>
            <person name="Al-Suwailem A.M."/>
            <person name="Zheng H."/>
            <person name="Fenical W."/>
            <person name="Dorrestein P.C."/>
            <person name="Moore B.S."/>
            <person name="Qian P.Y."/>
        </authorList>
    </citation>
    <scope>NUCLEOTIDE SEQUENCE [LARGE SCALE GENOMIC DNA]</scope>
    <source>
        <strain evidence="6 7">KA081020-065</strain>
    </source>
</reference>
<evidence type="ECO:0000256" key="4">
    <source>
        <dbReference type="ARBA" id="ARBA00023163"/>
    </source>
</evidence>
<dbReference type="KEGG" id="tmo:TMO_1798"/>
<protein>
    <submittedName>
        <fullName evidence="6">Transcriptional regulator, LysR family protein</fullName>
    </submittedName>
</protein>
<keyword evidence="2" id="KW-0805">Transcription regulation</keyword>
<dbReference type="Pfam" id="PF03466">
    <property type="entry name" value="LysR_substrate"/>
    <property type="match status" value="1"/>
</dbReference>
<dbReference type="Gene3D" id="3.40.190.10">
    <property type="entry name" value="Periplasmic binding protein-like II"/>
    <property type="match status" value="2"/>
</dbReference>
<dbReference type="STRING" id="1110502.TMO_1798"/>
<dbReference type="PANTHER" id="PTHR30579:SF7">
    <property type="entry name" value="HTH-TYPE TRANSCRIPTIONAL REGULATOR LRHA-RELATED"/>
    <property type="match status" value="1"/>
</dbReference>
<evidence type="ECO:0000256" key="3">
    <source>
        <dbReference type="ARBA" id="ARBA00023125"/>
    </source>
</evidence>
<dbReference type="GO" id="GO:0003677">
    <property type="term" value="F:DNA binding"/>
    <property type="evidence" value="ECO:0007669"/>
    <property type="project" value="UniProtKB-KW"/>
</dbReference>
<dbReference type="SUPFAM" id="SSF46785">
    <property type="entry name" value="Winged helix' DNA-binding domain"/>
    <property type="match status" value="1"/>
</dbReference>
<dbReference type="InterPro" id="IPR036390">
    <property type="entry name" value="WH_DNA-bd_sf"/>
</dbReference>
<dbReference type="Pfam" id="PF00126">
    <property type="entry name" value="HTH_1"/>
    <property type="match status" value="1"/>
</dbReference>
<evidence type="ECO:0000313" key="7">
    <source>
        <dbReference type="Proteomes" id="UP000005258"/>
    </source>
</evidence>
<dbReference type="AlphaFoldDB" id="I3TLJ9"/>
<dbReference type="GO" id="GO:0003700">
    <property type="term" value="F:DNA-binding transcription factor activity"/>
    <property type="evidence" value="ECO:0007669"/>
    <property type="project" value="InterPro"/>
</dbReference>
<dbReference type="SUPFAM" id="SSF53850">
    <property type="entry name" value="Periplasmic binding protein-like II"/>
    <property type="match status" value="1"/>
</dbReference>
<proteinExistence type="inferred from homology"/>
<dbReference type="PROSITE" id="PS50931">
    <property type="entry name" value="HTH_LYSR"/>
    <property type="match status" value="1"/>
</dbReference>